<name>A0AAV7MXH2_PLEWA</name>
<protein>
    <submittedName>
        <fullName evidence="2">Uncharacterized protein</fullName>
    </submittedName>
</protein>
<evidence type="ECO:0000313" key="2">
    <source>
        <dbReference type="EMBL" id="KAJ1108312.1"/>
    </source>
</evidence>
<feature type="region of interest" description="Disordered" evidence="1">
    <location>
        <begin position="24"/>
        <end position="61"/>
    </location>
</feature>
<organism evidence="2 3">
    <name type="scientific">Pleurodeles waltl</name>
    <name type="common">Iberian ribbed newt</name>
    <dbReference type="NCBI Taxonomy" id="8319"/>
    <lineage>
        <taxon>Eukaryota</taxon>
        <taxon>Metazoa</taxon>
        <taxon>Chordata</taxon>
        <taxon>Craniata</taxon>
        <taxon>Vertebrata</taxon>
        <taxon>Euteleostomi</taxon>
        <taxon>Amphibia</taxon>
        <taxon>Batrachia</taxon>
        <taxon>Caudata</taxon>
        <taxon>Salamandroidea</taxon>
        <taxon>Salamandridae</taxon>
        <taxon>Pleurodelinae</taxon>
        <taxon>Pleurodeles</taxon>
    </lineage>
</organism>
<feature type="region of interest" description="Disordered" evidence="1">
    <location>
        <begin position="79"/>
        <end position="123"/>
    </location>
</feature>
<reference evidence="2" key="1">
    <citation type="journal article" date="2022" name="bioRxiv">
        <title>Sequencing and chromosome-scale assembly of the giantPleurodeles waltlgenome.</title>
        <authorList>
            <person name="Brown T."/>
            <person name="Elewa A."/>
            <person name="Iarovenko S."/>
            <person name="Subramanian E."/>
            <person name="Araus A.J."/>
            <person name="Petzold A."/>
            <person name="Susuki M."/>
            <person name="Suzuki K.-i.T."/>
            <person name="Hayashi T."/>
            <person name="Toyoda A."/>
            <person name="Oliveira C."/>
            <person name="Osipova E."/>
            <person name="Leigh N.D."/>
            <person name="Simon A."/>
            <person name="Yun M.H."/>
        </authorList>
    </citation>
    <scope>NUCLEOTIDE SEQUENCE</scope>
    <source>
        <strain evidence="2">20211129_DDA</strain>
        <tissue evidence="2">Liver</tissue>
    </source>
</reference>
<sequence length="205" mass="21430">MAHLLRSPATHFCLWGPLWPPRVPSRPAGSSADAGPLTPGGPAVVQSTSAPRLRHRSSTRSLGYRGGILPLSIAAVRSRGRGRPGLRRFPRGPVGTTRAHHQSQRRTCAGRTPTSSSCRWGGGAPPPQAVIAGKRGGHTGCLGSGARLQLHRPLLSSWPPQATGSLLSTNARPGILQAPTWPVGRRCVSPVPSGNDGWAECGAQL</sequence>
<dbReference type="Proteomes" id="UP001066276">
    <property type="component" value="Chromosome 9"/>
</dbReference>
<proteinExistence type="predicted"/>
<keyword evidence="3" id="KW-1185">Reference proteome</keyword>
<comment type="caution">
    <text evidence="2">The sequence shown here is derived from an EMBL/GenBank/DDBJ whole genome shotgun (WGS) entry which is preliminary data.</text>
</comment>
<evidence type="ECO:0000256" key="1">
    <source>
        <dbReference type="SAM" id="MobiDB-lite"/>
    </source>
</evidence>
<feature type="compositionally biased region" description="Basic residues" evidence="1">
    <location>
        <begin position="79"/>
        <end position="90"/>
    </location>
</feature>
<dbReference type="EMBL" id="JANPWB010000013">
    <property type="protein sequence ID" value="KAJ1108312.1"/>
    <property type="molecule type" value="Genomic_DNA"/>
</dbReference>
<gene>
    <name evidence="2" type="ORF">NDU88_005688</name>
</gene>
<evidence type="ECO:0000313" key="3">
    <source>
        <dbReference type="Proteomes" id="UP001066276"/>
    </source>
</evidence>
<accession>A0AAV7MXH2</accession>
<dbReference type="AlphaFoldDB" id="A0AAV7MXH2"/>